<accession>A0AA38FNC4</accession>
<feature type="non-terminal residue" evidence="1">
    <location>
        <position position="1"/>
    </location>
</feature>
<dbReference type="AlphaFoldDB" id="A0AA38FNC4"/>
<name>A0AA38FNC4_TAXCH</name>
<dbReference type="Proteomes" id="UP000824469">
    <property type="component" value="Unassembled WGS sequence"/>
</dbReference>
<protein>
    <submittedName>
        <fullName evidence="1">Uncharacterized protein</fullName>
    </submittedName>
</protein>
<keyword evidence="3" id="KW-1185">Reference proteome</keyword>
<dbReference type="EMBL" id="JAHRHJ020000008">
    <property type="protein sequence ID" value="KAH9306508.1"/>
    <property type="molecule type" value="Genomic_DNA"/>
</dbReference>
<gene>
    <name evidence="1" type="ORF">KI387_010912</name>
    <name evidence="2" type="ORF">KI387_010913</name>
</gene>
<evidence type="ECO:0000313" key="2">
    <source>
        <dbReference type="EMBL" id="KAH9306509.1"/>
    </source>
</evidence>
<evidence type="ECO:0000313" key="1">
    <source>
        <dbReference type="EMBL" id="KAH9306508.1"/>
    </source>
</evidence>
<organism evidence="1 3">
    <name type="scientific">Taxus chinensis</name>
    <name type="common">Chinese yew</name>
    <name type="synonym">Taxus wallichiana var. chinensis</name>
    <dbReference type="NCBI Taxonomy" id="29808"/>
    <lineage>
        <taxon>Eukaryota</taxon>
        <taxon>Viridiplantae</taxon>
        <taxon>Streptophyta</taxon>
        <taxon>Embryophyta</taxon>
        <taxon>Tracheophyta</taxon>
        <taxon>Spermatophyta</taxon>
        <taxon>Pinopsida</taxon>
        <taxon>Pinidae</taxon>
        <taxon>Conifers II</taxon>
        <taxon>Cupressales</taxon>
        <taxon>Taxaceae</taxon>
        <taxon>Taxus</taxon>
    </lineage>
</organism>
<sequence>VNTDVDIVDESNPIPEWKLPKKSYSEVYAKINRFHLIASTVFKTRESVIQVSQT</sequence>
<proteinExistence type="predicted"/>
<dbReference type="EMBL" id="JAHRHJ020000008">
    <property type="protein sequence ID" value="KAH9306509.1"/>
    <property type="molecule type" value="Genomic_DNA"/>
</dbReference>
<feature type="non-terminal residue" evidence="1">
    <location>
        <position position="54"/>
    </location>
</feature>
<evidence type="ECO:0000313" key="3">
    <source>
        <dbReference type="Proteomes" id="UP000824469"/>
    </source>
</evidence>
<comment type="caution">
    <text evidence="1">The sequence shown here is derived from an EMBL/GenBank/DDBJ whole genome shotgun (WGS) entry which is preliminary data.</text>
</comment>
<reference evidence="1 3" key="1">
    <citation type="journal article" date="2021" name="Nat. Plants">
        <title>The Taxus genome provides insights into paclitaxel biosynthesis.</title>
        <authorList>
            <person name="Xiong X."/>
            <person name="Gou J."/>
            <person name="Liao Q."/>
            <person name="Li Y."/>
            <person name="Zhou Q."/>
            <person name="Bi G."/>
            <person name="Li C."/>
            <person name="Du R."/>
            <person name="Wang X."/>
            <person name="Sun T."/>
            <person name="Guo L."/>
            <person name="Liang H."/>
            <person name="Lu P."/>
            <person name="Wu Y."/>
            <person name="Zhang Z."/>
            <person name="Ro D.K."/>
            <person name="Shang Y."/>
            <person name="Huang S."/>
            <person name="Yan J."/>
        </authorList>
    </citation>
    <scope>NUCLEOTIDE SEQUENCE [LARGE SCALE GENOMIC DNA]</scope>
    <source>
        <strain evidence="1">Ta-2019</strain>
    </source>
</reference>